<keyword evidence="3" id="KW-0012">Acyltransferase</keyword>
<keyword evidence="1" id="KW-0812">Transmembrane</keyword>
<dbReference type="GO" id="GO:0016747">
    <property type="term" value="F:acyltransferase activity, transferring groups other than amino-acyl groups"/>
    <property type="evidence" value="ECO:0007669"/>
    <property type="project" value="InterPro"/>
</dbReference>
<accession>A0A6V8JZY6</accession>
<feature type="transmembrane region" description="Helical" evidence="1">
    <location>
        <begin position="308"/>
        <end position="329"/>
    </location>
</feature>
<feature type="transmembrane region" description="Helical" evidence="1">
    <location>
        <begin position="236"/>
        <end position="259"/>
    </location>
</feature>
<keyword evidence="1" id="KW-0472">Membrane</keyword>
<dbReference type="GO" id="GO:0016020">
    <property type="term" value="C:membrane"/>
    <property type="evidence" value="ECO:0007669"/>
    <property type="project" value="TreeGrafter"/>
</dbReference>
<dbReference type="GO" id="GO:0009103">
    <property type="term" value="P:lipopolysaccharide biosynthetic process"/>
    <property type="evidence" value="ECO:0007669"/>
    <property type="project" value="TreeGrafter"/>
</dbReference>
<proteinExistence type="predicted"/>
<keyword evidence="4" id="KW-1185">Reference proteome</keyword>
<organism evidence="3 4">
    <name type="scientific">Phytohabitans houttuyneae</name>
    <dbReference type="NCBI Taxonomy" id="1076126"/>
    <lineage>
        <taxon>Bacteria</taxon>
        <taxon>Bacillati</taxon>
        <taxon>Actinomycetota</taxon>
        <taxon>Actinomycetes</taxon>
        <taxon>Micromonosporales</taxon>
        <taxon>Micromonosporaceae</taxon>
    </lineage>
</organism>
<evidence type="ECO:0000256" key="1">
    <source>
        <dbReference type="SAM" id="Phobius"/>
    </source>
</evidence>
<evidence type="ECO:0000313" key="4">
    <source>
        <dbReference type="Proteomes" id="UP000482800"/>
    </source>
</evidence>
<evidence type="ECO:0000259" key="2">
    <source>
        <dbReference type="Pfam" id="PF01757"/>
    </source>
</evidence>
<reference evidence="3 4" key="2">
    <citation type="submission" date="2020-03" db="EMBL/GenBank/DDBJ databases">
        <authorList>
            <person name="Ichikawa N."/>
            <person name="Kimura A."/>
            <person name="Kitahashi Y."/>
            <person name="Uohara A."/>
        </authorList>
    </citation>
    <scope>NUCLEOTIDE SEQUENCE [LARGE SCALE GENOMIC DNA]</scope>
    <source>
        <strain evidence="3 4">NBRC 108639</strain>
    </source>
</reference>
<keyword evidence="1" id="KW-1133">Transmembrane helix</keyword>
<feature type="transmembrane region" description="Helical" evidence="1">
    <location>
        <begin position="128"/>
        <end position="147"/>
    </location>
</feature>
<feature type="transmembrane region" description="Helical" evidence="1">
    <location>
        <begin position="34"/>
        <end position="52"/>
    </location>
</feature>
<reference evidence="3 4" key="1">
    <citation type="submission" date="2020-03" db="EMBL/GenBank/DDBJ databases">
        <title>Whole genome shotgun sequence of Phytohabitans houttuyneae NBRC 108639.</title>
        <authorList>
            <person name="Komaki H."/>
            <person name="Tamura T."/>
        </authorList>
    </citation>
    <scope>NUCLEOTIDE SEQUENCE [LARGE SCALE GENOMIC DNA]</scope>
    <source>
        <strain evidence="3 4">NBRC 108639</strain>
    </source>
</reference>
<dbReference type="PANTHER" id="PTHR23028:SF53">
    <property type="entry name" value="ACYL_TRANSF_3 DOMAIN-CONTAINING PROTEIN"/>
    <property type="match status" value="1"/>
</dbReference>
<gene>
    <name evidence="3" type="ORF">Phou_010100</name>
</gene>
<dbReference type="AlphaFoldDB" id="A0A6V8JZY6"/>
<feature type="transmembrane region" description="Helical" evidence="1">
    <location>
        <begin position="98"/>
        <end position="116"/>
    </location>
</feature>
<evidence type="ECO:0000313" key="3">
    <source>
        <dbReference type="EMBL" id="GFJ76830.1"/>
    </source>
</evidence>
<dbReference type="EMBL" id="BLPF01000001">
    <property type="protein sequence ID" value="GFJ76830.1"/>
    <property type="molecule type" value="Genomic_DNA"/>
</dbReference>
<feature type="domain" description="Acyltransferase 3" evidence="2">
    <location>
        <begin position="2"/>
        <end position="320"/>
    </location>
</feature>
<dbReference type="PANTHER" id="PTHR23028">
    <property type="entry name" value="ACETYLTRANSFERASE"/>
    <property type="match status" value="1"/>
</dbReference>
<dbReference type="InterPro" id="IPR002656">
    <property type="entry name" value="Acyl_transf_3_dom"/>
</dbReference>
<feature type="transmembrane region" description="Helical" evidence="1">
    <location>
        <begin position="205"/>
        <end position="224"/>
    </location>
</feature>
<protein>
    <submittedName>
        <fullName evidence="3">Acyltransferase</fullName>
    </submittedName>
</protein>
<dbReference type="InterPro" id="IPR050879">
    <property type="entry name" value="Acyltransferase_3"/>
</dbReference>
<dbReference type="Pfam" id="PF01757">
    <property type="entry name" value="Acyl_transf_3"/>
    <property type="match status" value="1"/>
</dbReference>
<keyword evidence="3" id="KW-0808">Transferase</keyword>
<dbReference type="Proteomes" id="UP000482800">
    <property type="component" value="Unassembled WGS sequence"/>
</dbReference>
<feature type="transmembrane region" description="Helical" evidence="1">
    <location>
        <begin position="280"/>
        <end position="302"/>
    </location>
</feature>
<sequence>MTGYLLYRSFALATLTGGKRPDTKRYFWRRALRILPAYWVLTAVALFLSGVVGTTAKVDWGSIGGIWDVLRPVLLLHIYEPFVIPVGMEHTWSNAVDFAYYLAMPVFAVLLGLWAKRASDLRTRLLRIVLPLVGLIFVGLGFTMWTHTGQFMNDPMALWPMQYLWPTSYIGWLAAGMILAAWSAAEEVQPGSSPGIFRFAGRRPLVLWTGALVVYVLACVSPFSENHKLDYPGMTAGIVDYWLFIAFAMLIVTPLIVPGMKSRFIEGLLANAPMRFLGKISYSLFLWHVIVYLLFLVPIFGAEPTNFFIVYAAELAVAIGMAIFSYYAFERPFHKLRPWLGKAPAQLSVEVARPAEYDPAQADRLAPVSRQGG</sequence>
<dbReference type="RefSeq" id="WP_173053928.1">
    <property type="nucleotide sequence ID" value="NZ_BLPF01000001.1"/>
</dbReference>
<name>A0A6V8JZY6_9ACTN</name>
<feature type="transmembrane region" description="Helical" evidence="1">
    <location>
        <begin position="167"/>
        <end position="185"/>
    </location>
</feature>
<comment type="caution">
    <text evidence="3">The sequence shown here is derived from an EMBL/GenBank/DDBJ whole genome shotgun (WGS) entry which is preliminary data.</text>
</comment>